<feature type="compositionally biased region" description="Basic and acidic residues" evidence="1">
    <location>
        <begin position="1"/>
        <end position="12"/>
    </location>
</feature>
<organism evidence="2 3">
    <name type="scientific">Chrysochromulina tobinii</name>
    <dbReference type="NCBI Taxonomy" id="1460289"/>
    <lineage>
        <taxon>Eukaryota</taxon>
        <taxon>Haptista</taxon>
        <taxon>Haptophyta</taxon>
        <taxon>Prymnesiophyceae</taxon>
        <taxon>Prymnesiales</taxon>
        <taxon>Chrysochromulinaceae</taxon>
        <taxon>Chrysochromulina</taxon>
    </lineage>
</organism>
<evidence type="ECO:0000313" key="3">
    <source>
        <dbReference type="Proteomes" id="UP000037460"/>
    </source>
</evidence>
<feature type="compositionally biased region" description="Basic and acidic residues" evidence="1">
    <location>
        <begin position="42"/>
        <end position="51"/>
    </location>
</feature>
<proteinExistence type="predicted"/>
<name>A0A0M0K0C3_9EUKA</name>
<evidence type="ECO:0000256" key="1">
    <source>
        <dbReference type="SAM" id="MobiDB-lite"/>
    </source>
</evidence>
<feature type="non-terminal residue" evidence="2">
    <location>
        <position position="122"/>
    </location>
</feature>
<dbReference type="Proteomes" id="UP000037460">
    <property type="component" value="Unassembled WGS sequence"/>
</dbReference>
<feature type="non-terminal residue" evidence="2">
    <location>
        <position position="1"/>
    </location>
</feature>
<feature type="region of interest" description="Disordered" evidence="1">
    <location>
        <begin position="1"/>
        <end position="57"/>
    </location>
</feature>
<dbReference type="EMBL" id="JWZX01001798">
    <property type="protein sequence ID" value="KOO32341.1"/>
    <property type="molecule type" value="Genomic_DNA"/>
</dbReference>
<sequence>DQRGDHHADRGHHGLHVRWHQPDRVVGLPAVRARVQARRRDRGREQRDQRNHIRRRRLRHDRRVLRGGVQRGRRLRVLRRYGERQVPVGALRGQRRFRHGRWLHGQGPVPFNDRGPVWRPLD</sequence>
<protein>
    <submittedName>
        <fullName evidence="2">Uncharacterized protein</fullName>
    </submittedName>
</protein>
<gene>
    <name evidence="2" type="ORF">Ctob_012104</name>
</gene>
<feature type="region of interest" description="Disordered" evidence="1">
    <location>
        <begin position="102"/>
        <end position="122"/>
    </location>
</feature>
<evidence type="ECO:0000313" key="2">
    <source>
        <dbReference type="EMBL" id="KOO32341.1"/>
    </source>
</evidence>
<comment type="caution">
    <text evidence="2">The sequence shown here is derived from an EMBL/GenBank/DDBJ whole genome shotgun (WGS) entry which is preliminary data.</text>
</comment>
<dbReference type="AlphaFoldDB" id="A0A0M0K0C3"/>
<reference evidence="3" key="1">
    <citation type="journal article" date="2015" name="PLoS Genet.">
        <title>Genome Sequence and Transcriptome Analyses of Chrysochromulina tobin: Metabolic Tools for Enhanced Algal Fitness in the Prominent Order Prymnesiales (Haptophyceae).</title>
        <authorList>
            <person name="Hovde B.T."/>
            <person name="Deodato C.R."/>
            <person name="Hunsperger H.M."/>
            <person name="Ryken S.A."/>
            <person name="Yost W."/>
            <person name="Jha R.K."/>
            <person name="Patterson J."/>
            <person name="Monnat R.J. Jr."/>
            <person name="Barlow S.B."/>
            <person name="Starkenburg S.R."/>
            <person name="Cattolico R.A."/>
        </authorList>
    </citation>
    <scope>NUCLEOTIDE SEQUENCE</scope>
    <source>
        <strain evidence="3">CCMP291</strain>
    </source>
</reference>
<accession>A0A0M0K0C3</accession>
<keyword evidence="3" id="KW-1185">Reference proteome</keyword>